<feature type="domain" description="Aminotransferase class I/classII large" evidence="13">
    <location>
        <begin position="30"/>
        <end position="376"/>
    </location>
</feature>
<dbReference type="RefSeq" id="WP_058932673.1">
    <property type="nucleotide sequence ID" value="NZ_CP013747.1"/>
</dbReference>
<comment type="catalytic activity">
    <reaction evidence="11">
        <text>6-carboxyhexanoyl-[ACP] + L-alanine + H(+) = (8S)-8-amino-7-oxononanoate + holo-[ACP] + CO2</text>
        <dbReference type="Rhea" id="RHEA:42288"/>
        <dbReference type="Rhea" id="RHEA-COMP:9685"/>
        <dbReference type="Rhea" id="RHEA-COMP:9955"/>
        <dbReference type="ChEBI" id="CHEBI:15378"/>
        <dbReference type="ChEBI" id="CHEBI:16526"/>
        <dbReference type="ChEBI" id="CHEBI:57972"/>
        <dbReference type="ChEBI" id="CHEBI:64479"/>
        <dbReference type="ChEBI" id="CHEBI:78846"/>
        <dbReference type="ChEBI" id="CHEBI:149468"/>
        <dbReference type="EC" id="2.3.1.47"/>
    </reaction>
</comment>
<dbReference type="KEGG" id="psul:AU252_00620"/>
<evidence type="ECO:0000256" key="4">
    <source>
        <dbReference type="ARBA" id="ARBA00011738"/>
    </source>
</evidence>
<dbReference type="PANTHER" id="PTHR13693:SF100">
    <property type="entry name" value="8-AMINO-7-OXONONANOATE SYNTHASE"/>
    <property type="match status" value="1"/>
</dbReference>
<dbReference type="InterPro" id="IPR050087">
    <property type="entry name" value="AON_synthase_class-II"/>
</dbReference>
<evidence type="ECO:0000256" key="3">
    <source>
        <dbReference type="ARBA" id="ARBA00010008"/>
    </source>
</evidence>
<comment type="cofactor">
    <cofactor evidence="1 12">
        <name>pyridoxal 5'-phosphate</name>
        <dbReference type="ChEBI" id="CHEBI:597326"/>
    </cofactor>
</comment>
<sequence length="385" mass="39812">MTQWLKRQAAVRDRRGLVRRPLPRAADDQFIDLASNDYLGLTADPRVTEAAAAAALQWGAGATSSRLVAGTTRLHLDLEQELAKLAGMETALVFSSGYLANIGVITALGGPGTLMVADEHCHASMIDGFRLSRSRTESFTHNSLEEAGRLLAGRPEPRALIAVESLYSVLGDEAPLAGLLALAEEHDAVLLIDEAHTLGVTGTGNFQGRGSVAGTSLAGHPNVIVTATLSKALGSQGGAVLGSALLREHLVNRARSFIFDTGLAPASAAAALAAVRIIRDEPWRAGSVRSNAAALAAGLAPALAARGAAVEQTAGAVQSIAMPSAESALAAARAARTAGVRIGCFRPPSVPDGISRLRLTARATLTPKEIEDSCAVLRGILEELP</sequence>
<dbReference type="PROSITE" id="PS00599">
    <property type="entry name" value="AA_TRANSFER_CLASS_2"/>
    <property type="match status" value="1"/>
</dbReference>
<dbReference type="STRING" id="121292.AU252_00620"/>
<evidence type="ECO:0000259" key="13">
    <source>
        <dbReference type="Pfam" id="PF00155"/>
    </source>
</evidence>
<dbReference type="Pfam" id="PF00155">
    <property type="entry name" value="Aminotran_1_2"/>
    <property type="match status" value="1"/>
</dbReference>
<name>A0A0U3QGV0_9MICC</name>
<comment type="subunit">
    <text evidence="4">Homodimer.</text>
</comment>
<evidence type="ECO:0000256" key="10">
    <source>
        <dbReference type="ARBA" id="ARBA00033381"/>
    </source>
</evidence>
<dbReference type="AlphaFoldDB" id="A0A0U3QGV0"/>
<dbReference type="Proteomes" id="UP000065151">
    <property type="component" value="Chromosome"/>
</dbReference>
<keyword evidence="7" id="KW-0093">Biotin biosynthesis</keyword>
<evidence type="ECO:0000313" key="14">
    <source>
        <dbReference type="EMBL" id="ALV43677.1"/>
    </source>
</evidence>
<accession>A0A0U3QGV0</accession>
<evidence type="ECO:0000313" key="15">
    <source>
        <dbReference type="Proteomes" id="UP000065151"/>
    </source>
</evidence>
<dbReference type="InterPro" id="IPR004839">
    <property type="entry name" value="Aminotransferase_I/II_large"/>
</dbReference>
<dbReference type="InterPro" id="IPR015421">
    <property type="entry name" value="PyrdxlP-dep_Trfase_major"/>
</dbReference>
<gene>
    <name evidence="14" type="ORF">AU252_00620</name>
</gene>
<dbReference type="InterPro" id="IPR015422">
    <property type="entry name" value="PyrdxlP-dep_Trfase_small"/>
</dbReference>
<dbReference type="InterPro" id="IPR015424">
    <property type="entry name" value="PyrdxlP-dep_Trfase"/>
</dbReference>
<dbReference type="PANTHER" id="PTHR13693">
    <property type="entry name" value="CLASS II AMINOTRANSFERASE/8-AMINO-7-OXONONANOATE SYNTHASE"/>
    <property type="match status" value="1"/>
</dbReference>
<evidence type="ECO:0000256" key="12">
    <source>
        <dbReference type="RuleBase" id="RU003693"/>
    </source>
</evidence>
<evidence type="ECO:0000256" key="5">
    <source>
        <dbReference type="ARBA" id="ARBA00013187"/>
    </source>
</evidence>
<evidence type="ECO:0000256" key="11">
    <source>
        <dbReference type="ARBA" id="ARBA00047715"/>
    </source>
</evidence>
<keyword evidence="8 12" id="KW-0663">Pyridoxal phosphate</keyword>
<dbReference type="EMBL" id="CP013747">
    <property type="protein sequence ID" value="ALV43677.1"/>
    <property type="molecule type" value="Genomic_DNA"/>
</dbReference>
<organism evidence="14">
    <name type="scientific">Pseudarthrobacter sulfonivorans</name>
    <dbReference type="NCBI Taxonomy" id="121292"/>
    <lineage>
        <taxon>Bacteria</taxon>
        <taxon>Bacillati</taxon>
        <taxon>Actinomycetota</taxon>
        <taxon>Actinomycetes</taxon>
        <taxon>Micrococcales</taxon>
        <taxon>Micrococcaceae</taxon>
        <taxon>Pseudarthrobacter</taxon>
    </lineage>
</organism>
<comment type="pathway">
    <text evidence="2">Cofactor biosynthesis; biotin biosynthesis.</text>
</comment>
<comment type="similarity">
    <text evidence="3">Belongs to the class-II pyridoxal-phosphate-dependent aminotransferase family. BioF subfamily.</text>
</comment>
<evidence type="ECO:0000256" key="6">
    <source>
        <dbReference type="ARBA" id="ARBA00022679"/>
    </source>
</evidence>
<evidence type="ECO:0000256" key="1">
    <source>
        <dbReference type="ARBA" id="ARBA00001933"/>
    </source>
</evidence>
<reference evidence="14 15" key="1">
    <citation type="submission" date="2015-12" db="EMBL/GenBank/DDBJ databases">
        <authorList>
            <person name="Shamseldin A."/>
            <person name="Moawad H."/>
            <person name="Abd El-Rahim W.M."/>
            <person name="Sadowsky M.J."/>
        </authorList>
    </citation>
    <scope>NUCLEOTIDE SEQUENCE [LARGE SCALE GENOMIC DNA]</scope>
    <source>
        <strain evidence="14 15">Ar51</strain>
    </source>
</reference>
<dbReference type="GO" id="GO:0008710">
    <property type="term" value="F:8-amino-7-oxononanoate synthase activity"/>
    <property type="evidence" value="ECO:0007669"/>
    <property type="project" value="UniProtKB-EC"/>
</dbReference>
<dbReference type="EC" id="2.3.1.47" evidence="5"/>
<proteinExistence type="inferred from homology"/>
<protein>
    <recommendedName>
        <fullName evidence="5">8-amino-7-oxononanoate synthase</fullName>
        <ecNumber evidence="5">2.3.1.47</ecNumber>
    </recommendedName>
    <alternativeName>
        <fullName evidence="9">7-keto-8-amino-pelargonic acid synthase</fullName>
    </alternativeName>
    <alternativeName>
        <fullName evidence="10">8-amino-7-ketopelargonate synthase</fullName>
    </alternativeName>
</protein>
<evidence type="ECO:0000256" key="9">
    <source>
        <dbReference type="ARBA" id="ARBA00032610"/>
    </source>
</evidence>
<dbReference type="InterPro" id="IPR001917">
    <property type="entry name" value="Aminotrans_II_pyridoxalP_BS"/>
</dbReference>
<dbReference type="Gene3D" id="3.40.640.10">
    <property type="entry name" value="Type I PLP-dependent aspartate aminotransferase-like (Major domain)"/>
    <property type="match status" value="1"/>
</dbReference>
<dbReference type="SUPFAM" id="SSF53383">
    <property type="entry name" value="PLP-dependent transferases"/>
    <property type="match status" value="1"/>
</dbReference>
<keyword evidence="6" id="KW-0808">Transferase</keyword>
<dbReference type="Gene3D" id="3.90.1150.10">
    <property type="entry name" value="Aspartate Aminotransferase, domain 1"/>
    <property type="match status" value="1"/>
</dbReference>
<dbReference type="GO" id="GO:0030170">
    <property type="term" value="F:pyridoxal phosphate binding"/>
    <property type="evidence" value="ECO:0007669"/>
    <property type="project" value="InterPro"/>
</dbReference>
<evidence type="ECO:0000256" key="7">
    <source>
        <dbReference type="ARBA" id="ARBA00022756"/>
    </source>
</evidence>
<dbReference type="GO" id="GO:0009102">
    <property type="term" value="P:biotin biosynthetic process"/>
    <property type="evidence" value="ECO:0007669"/>
    <property type="project" value="UniProtKB-KW"/>
</dbReference>
<evidence type="ECO:0000256" key="8">
    <source>
        <dbReference type="ARBA" id="ARBA00022898"/>
    </source>
</evidence>
<evidence type="ECO:0000256" key="2">
    <source>
        <dbReference type="ARBA" id="ARBA00004746"/>
    </source>
</evidence>